<sequence length="216" mass="22146">MTEPADAPAETVELDLLDRATVRKRARNVVIAALVVAAAFGGVVGLVAGPAGFAVGAAVVAVPLLLLALGESRKTTWLRGGEVSVRALGTRTVDLRTADRLDLVITDVRGMRTVSLLVGGPPKGKAVSVALAMYAGTGGRELGVLALRRIADALASIGDTHALVLSELVVAQLKSEARGDGAAARPLYRLASLAPQGRMAQKLNPQAVAGFVTTLD</sequence>
<keyword evidence="1" id="KW-1133">Transmembrane helix</keyword>
<reference evidence="3" key="1">
    <citation type="journal article" date="2019" name="Int. J. Syst. Evol. Microbiol.">
        <title>The Global Catalogue of Microorganisms (GCM) 10K type strain sequencing project: providing services to taxonomists for standard genome sequencing and annotation.</title>
        <authorList>
            <consortium name="The Broad Institute Genomics Platform"/>
            <consortium name="The Broad Institute Genome Sequencing Center for Infectious Disease"/>
            <person name="Wu L."/>
            <person name="Ma J."/>
        </authorList>
    </citation>
    <scope>NUCLEOTIDE SEQUENCE [LARGE SCALE GENOMIC DNA]</scope>
    <source>
        <strain evidence="3">JCM 9687</strain>
    </source>
</reference>
<keyword evidence="1" id="KW-0812">Transmembrane</keyword>
<organism evidence="2 3">
    <name type="scientific">Saccharopolyspora gregorii</name>
    <dbReference type="NCBI Taxonomy" id="33914"/>
    <lineage>
        <taxon>Bacteria</taxon>
        <taxon>Bacillati</taxon>
        <taxon>Actinomycetota</taxon>
        <taxon>Actinomycetes</taxon>
        <taxon>Pseudonocardiales</taxon>
        <taxon>Pseudonocardiaceae</taxon>
        <taxon>Saccharopolyspora</taxon>
    </lineage>
</organism>
<keyword evidence="1" id="KW-0472">Membrane</keyword>
<dbReference type="EMBL" id="BAAAYK010000038">
    <property type="protein sequence ID" value="GAA3361008.1"/>
    <property type="molecule type" value="Genomic_DNA"/>
</dbReference>
<feature type="transmembrane region" description="Helical" evidence="1">
    <location>
        <begin position="29"/>
        <end position="47"/>
    </location>
</feature>
<proteinExistence type="predicted"/>
<feature type="transmembrane region" description="Helical" evidence="1">
    <location>
        <begin position="53"/>
        <end position="70"/>
    </location>
</feature>
<keyword evidence="3" id="KW-1185">Reference proteome</keyword>
<evidence type="ECO:0000313" key="3">
    <source>
        <dbReference type="Proteomes" id="UP001500483"/>
    </source>
</evidence>
<evidence type="ECO:0000313" key="2">
    <source>
        <dbReference type="EMBL" id="GAA3361008.1"/>
    </source>
</evidence>
<accession>A0ABP6RUS6</accession>
<comment type="caution">
    <text evidence="2">The sequence shown here is derived from an EMBL/GenBank/DDBJ whole genome shotgun (WGS) entry which is preliminary data.</text>
</comment>
<dbReference type="Proteomes" id="UP001500483">
    <property type="component" value="Unassembled WGS sequence"/>
</dbReference>
<gene>
    <name evidence="2" type="ORF">GCM10020366_43270</name>
</gene>
<name>A0ABP6RUS6_9PSEU</name>
<dbReference type="RefSeq" id="WP_344929043.1">
    <property type="nucleotide sequence ID" value="NZ_BAAAYK010000038.1"/>
</dbReference>
<protein>
    <submittedName>
        <fullName evidence="2">Uncharacterized protein</fullName>
    </submittedName>
</protein>
<evidence type="ECO:0000256" key="1">
    <source>
        <dbReference type="SAM" id="Phobius"/>
    </source>
</evidence>